<name>A0ABU3PGS9_9BURK</name>
<dbReference type="PANTHER" id="PTHR12461">
    <property type="entry name" value="HYPOXIA-INDUCIBLE FACTOR 1 ALPHA INHIBITOR-RELATED"/>
    <property type="match status" value="1"/>
</dbReference>
<sequence length="338" mass="37257">MNSASAMHELRCSQPGEVPAGLLTADEPCVVRGLLAHWPLVQAAHQGAAAAAAVLRSHWRDATVGVFEMAADTGGRITYNAEFSGFNFERRLMPFGAVLDQLLALQQAPAPSFLYMGSTSVDSCLPGFSSSHPLQLETLEPPLASLWLGNQITVPAHQDWPSNLACCVSGRRRFTVFPPDAVGDLYIGPLDLTPAGQPVSLVDPLAPDWQQHFPRYARALERAQVVELAPGDALYLPSLWWHRVEALEPFSGLINYWWRKSPEWSDSPNTALWLALATVRDLPPAERAAWRALFDHYVFDADAHTAAHIPEAARGLLAPFTEAGMRRMRAWLLKKLNR</sequence>
<comment type="caution">
    <text evidence="2">The sequence shown here is derived from an EMBL/GenBank/DDBJ whole genome shotgun (WGS) entry which is preliminary data.</text>
</comment>
<reference evidence="2" key="1">
    <citation type="submission" date="2023-09" db="EMBL/GenBank/DDBJ databases">
        <title>Paucibacter sp. APW11 Genome sequencing and assembly.</title>
        <authorList>
            <person name="Kim I."/>
        </authorList>
    </citation>
    <scope>NUCLEOTIDE SEQUENCE</scope>
    <source>
        <strain evidence="2">APW11</strain>
    </source>
</reference>
<evidence type="ECO:0000259" key="1">
    <source>
        <dbReference type="PROSITE" id="PS51184"/>
    </source>
</evidence>
<dbReference type="PROSITE" id="PS51184">
    <property type="entry name" value="JMJC"/>
    <property type="match status" value="1"/>
</dbReference>
<keyword evidence="3" id="KW-1185">Reference proteome</keyword>
<dbReference type="Gene3D" id="2.60.120.10">
    <property type="entry name" value="Jelly Rolls"/>
    <property type="match status" value="1"/>
</dbReference>
<evidence type="ECO:0000313" key="3">
    <source>
        <dbReference type="Proteomes" id="UP001246372"/>
    </source>
</evidence>
<gene>
    <name evidence="2" type="ORF">RQP53_19935</name>
</gene>
<feature type="domain" description="JmjC" evidence="1">
    <location>
        <begin position="99"/>
        <end position="275"/>
    </location>
</feature>
<proteinExistence type="predicted"/>
<evidence type="ECO:0000313" key="2">
    <source>
        <dbReference type="EMBL" id="MDT9001557.1"/>
    </source>
</evidence>
<organism evidence="2 3">
    <name type="scientific">Roseateles aquae</name>
    <dbReference type="NCBI Taxonomy" id="3077235"/>
    <lineage>
        <taxon>Bacteria</taxon>
        <taxon>Pseudomonadati</taxon>
        <taxon>Pseudomonadota</taxon>
        <taxon>Betaproteobacteria</taxon>
        <taxon>Burkholderiales</taxon>
        <taxon>Sphaerotilaceae</taxon>
        <taxon>Roseateles</taxon>
    </lineage>
</organism>
<dbReference type="PANTHER" id="PTHR12461:SF105">
    <property type="entry name" value="HYPOXIA-INDUCIBLE FACTOR 1-ALPHA INHIBITOR"/>
    <property type="match status" value="1"/>
</dbReference>
<dbReference type="InterPro" id="IPR003347">
    <property type="entry name" value="JmjC_dom"/>
</dbReference>
<dbReference type="SUPFAM" id="SSF51197">
    <property type="entry name" value="Clavaminate synthase-like"/>
    <property type="match status" value="1"/>
</dbReference>
<dbReference type="Pfam" id="PF13621">
    <property type="entry name" value="Cupin_8"/>
    <property type="match status" value="1"/>
</dbReference>
<dbReference type="InterPro" id="IPR041667">
    <property type="entry name" value="Cupin_8"/>
</dbReference>
<dbReference type="Proteomes" id="UP001246372">
    <property type="component" value="Unassembled WGS sequence"/>
</dbReference>
<dbReference type="EMBL" id="JAVXZY010000009">
    <property type="protein sequence ID" value="MDT9001557.1"/>
    <property type="molecule type" value="Genomic_DNA"/>
</dbReference>
<dbReference type="RefSeq" id="WP_315652438.1">
    <property type="nucleotide sequence ID" value="NZ_JAVXZY010000009.1"/>
</dbReference>
<accession>A0ABU3PGS9</accession>
<dbReference type="InterPro" id="IPR014710">
    <property type="entry name" value="RmlC-like_jellyroll"/>
</dbReference>
<protein>
    <submittedName>
        <fullName evidence="2">Cupin-like domain-containing protein</fullName>
    </submittedName>
</protein>